<sequence length="579" mass="63593">MTDSAREEAVRLTASDKMMKALSELGVDCIFANLGSDHPAIIETWAKFRAQGIDMPKIIVCPHEMVALSAAHGYAQATGNLQAVFVHVDVGTQNMGGALHNAMRGRIPLFIFAGASPVTLDGEMTGSRNEFIHYLQDISDQRATVREYTKWNYDLHVGHNIDLAVKRAIQVAKSEPTGPVYLMAAREMLEEEFESSDVTARDLEPVRASALTPDQAREIATAIANAQFPLVITSYLGRNHDAVKELIALSDEWAVPVMEAGPFYMNFPADHPMHLGYEDFVEENPYLAKADVVVVIDSDIPWMTQNSHRSASSTLYWIDSDPIKETIPLWYYSGQVAFRADACQALKQIRAELSQLSFDDGVREQRRQSVESESKRLREEWAKDEAMPADGVITPEFLTKAVREVIDDETIVVNETISNYRVAWRHLQNKTPGGFFGSGASSLGWHGGAAVGVKLANPDKTVIALTGDGSYIFSVPSAVHLTAAKYDAPFLTVIYNNGGWKSPKLSTLGVHPDGVANQHSDFHVDFYPEAHLERAAEVVSGTFTAKVEAPEALHDVLVDALAHVRAGHSAVVNVILNKL</sequence>
<dbReference type="Pfam" id="PF02776">
    <property type="entry name" value="TPP_enzyme_N"/>
    <property type="match status" value="1"/>
</dbReference>
<dbReference type="Proteomes" id="UP001164803">
    <property type="component" value="Chromosome"/>
</dbReference>
<keyword evidence="8" id="KW-1185">Reference proteome</keyword>
<dbReference type="EMBL" id="CP104064">
    <property type="protein sequence ID" value="WAH36310.1"/>
    <property type="molecule type" value="Genomic_DNA"/>
</dbReference>
<dbReference type="PANTHER" id="PTHR18968">
    <property type="entry name" value="THIAMINE PYROPHOSPHATE ENZYMES"/>
    <property type="match status" value="1"/>
</dbReference>
<feature type="domain" description="Thiamine pyrophosphate enzyme TPP-binding" evidence="5">
    <location>
        <begin position="420"/>
        <end position="571"/>
    </location>
</feature>
<dbReference type="NCBIfam" id="NF006203">
    <property type="entry name" value="PRK08327.1"/>
    <property type="match status" value="1"/>
</dbReference>
<gene>
    <name evidence="7" type="ORF">NZD86_19075</name>
</gene>
<dbReference type="SUPFAM" id="SSF52467">
    <property type="entry name" value="DHS-like NAD/FAD-binding domain"/>
    <property type="match status" value="1"/>
</dbReference>
<evidence type="ECO:0000256" key="2">
    <source>
        <dbReference type="ARBA" id="ARBA00023052"/>
    </source>
</evidence>
<dbReference type="PROSITE" id="PS00187">
    <property type="entry name" value="TPP_ENZYMES"/>
    <property type="match status" value="1"/>
</dbReference>
<dbReference type="Gene3D" id="3.40.50.1220">
    <property type="entry name" value="TPP-binding domain"/>
    <property type="match status" value="1"/>
</dbReference>
<keyword evidence="2 3" id="KW-0786">Thiamine pyrophosphate</keyword>
<evidence type="ECO:0000313" key="8">
    <source>
        <dbReference type="Proteomes" id="UP001164803"/>
    </source>
</evidence>
<dbReference type="SUPFAM" id="SSF52518">
    <property type="entry name" value="Thiamin diphosphate-binding fold (THDP-binding)"/>
    <property type="match status" value="2"/>
</dbReference>
<dbReference type="InterPro" id="IPR029061">
    <property type="entry name" value="THDP-binding"/>
</dbReference>
<accession>A0ABY6Z0N3</accession>
<protein>
    <submittedName>
        <fullName evidence="7">Thiamine pyrophosphate-requiring protein</fullName>
    </submittedName>
</protein>
<feature type="domain" description="Thiamine pyrophosphate enzyme N-terminal TPP-binding" evidence="6">
    <location>
        <begin position="13"/>
        <end position="141"/>
    </location>
</feature>
<dbReference type="InterPro" id="IPR045229">
    <property type="entry name" value="TPP_enz"/>
</dbReference>
<dbReference type="RefSeq" id="WP_268043636.1">
    <property type="nucleotide sequence ID" value="NZ_CP104064.1"/>
</dbReference>
<dbReference type="PANTHER" id="PTHR18968:SF164">
    <property type="entry name" value="PYRUVATE DECARBOXYLASE"/>
    <property type="match status" value="1"/>
</dbReference>
<dbReference type="CDD" id="cd02002">
    <property type="entry name" value="TPP_BFDC"/>
    <property type="match status" value="1"/>
</dbReference>
<dbReference type="InterPro" id="IPR029035">
    <property type="entry name" value="DHS-like_NAD/FAD-binding_dom"/>
</dbReference>
<comment type="similarity">
    <text evidence="1 3">Belongs to the TPP enzyme family.</text>
</comment>
<dbReference type="CDD" id="cd07035">
    <property type="entry name" value="TPP_PYR_POX_like"/>
    <property type="match status" value="1"/>
</dbReference>
<dbReference type="Pfam" id="PF02775">
    <property type="entry name" value="TPP_enzyme_C"/>
    <property type="match status" value="1"/>
</dbReference>
<dbReference type="InterPro" id="IPR012001">
    <property type="entry name" value="Thiamin_PyroP_enz_TPP-bd_dom"/>
</dbReference>
<dbReference type="InterPro" id="IPR012000">
    <property type="entry name" value="Thiamin_PyroP_enz_cen_dom"/>
</dbReference>
<evidence type="ECO:0000256" key="1">
    <source>
        <dbReference type="ARBA" id="ARBA00007812"/>
    </source>
</evidence>
<evidence type="ECO:0000259" key="5">
    <source>
        <dbReference type="Pfam" id="PF02775"/>
    </source>
</evidence>
<dbReference type="InterPro" id="IPR000399">
    <property type="entry name" value="TPP-bd_CS"/>
</dbReference>
<organism evidence="7 8">
    <name type="scientific">Alicyclobacillus dauci</name>
    <dbReference type="NCBI Taxonomy" id="1475485"/>
    <lineage>
        <taxon>Bacteria</taxon>
        <taxon>Bacillati</taxon>
        <taxon>Bacillota</taxon>
        <taxon>Bacilli</taxon>
        <taxon>Bacillales</taxon>
        <taxon>Alicyclobacillaceae</taxon>
        <taxon>Alicyclobacillus</taxon>
    </lineage>
</organism>
<evidence type="ECO:0000259" key="6">
    <source>
        <dbReference type="Pfam" id="PF02776"/>
    </source>
</evidence>
<evidence type="ECO:0000256" key="3">
    <source>
        <dbReference type="RuleBase" id="RU362132"/>
    </source>
</evidence>
<dbReference type="Pfam" id="PF00205">
    <property type="entry name" value="TPP_enzyme_M"/>
    <property type="match status" value="1"/>
</dbReference>
<dbReference type="Gene3D" id="3.40.50.970">
    <property type="match status" value="2"/>
</dbReference>
<name>A0ABY6Z0N3_9BACL</name>
<reference evidence="7" key="1">
    <citation type="submission" date="2022-08" db="EMBL/GenBank/DDBJ databases">
        <title>Alicyclobacillus dauci DSM2870, complete genome.</title>
        <authorList>
            <person name="Wang Q."/>
            <person name="Cai R."/>
            <person name="Wang Z."/>
        </authorList>
    </citation>
    <scope>NUCLEOTIDE SEQUENCE</scope>
    <source>
        <strain evidence="7">DSM 28700</strain>
    </source>
</reference>
<proteinExistence type="inferred from homology"/>
<dbReference type="InterPro" id="IPR011766">
    <property type="entry name" value="TPP_enzyme_TPP-bd"/>
</dbReference>
<evidence type="ECO:0000313" key="7">
    <source>
        <dbReference type="EMBL" id="WAH36310.1"/>
    </source>
</evidence>
<evidence type="ECO:0000259" key="4">
    <source>
        <dbReference type="Pfam" id="PF00205"/>
    </source>
</evidence>
<feature type="domain" description="Thiamine pyrophosphate enzyme central" evidence="4">
    <location>
        <begin position="217"/>
        <end position="323"/>
    </location>
</feature>